<keyword evidence="2" id="KW-1185">Reference proteome</keyword>
<proteinExistence type="predicted"/>
<evidence type="ECO:0000313" key="2">
    <source>
        <dbReference type="Proteomes" id="UP000322983"/>
    </source>
</evidence>
<evidence type="ECO:0000313" key="1">
    <source>
        <dbReference type="EMBL" id="BBG23309.1"/>
    </source>
</evidence>
<reference evidence="1 2" key="1">
    <citation type="journal article" date="2020" name="Int. J. Syst. Evol. Microbiol.">
        <title>Sulfuracidifex tepidarius gen. nov., sp. nov. and transfer of Sulfolobus metallicus Huber and Stetter 1992 to the genus Sulfuracidifex as Sulfuracidifex metallicus comb. nov.</title>
        <authorList>
            <person name="Itoh T."/>
            <person name="Miura T."/>
            <person name="Sakai H.D."/>
            <person name="Kato S."/>
            <person name="Ohkuma M."/>
            <person name="Takashina T."/>
        </authorList>
    </citation>
    <scope>NUCLEOTIDE SEQUENCE [LARGE SCALE GENOMIC DNA]</scope>
    <source>
        <strain evidence="1 2">IC-006</strain>
    </source>
</reference>
<gene>
    <name evidence="1" type="ORF">IC006_0593</name>
</gene>
<dbReference type="EMBL" id="AP018929">
    <property type="protein sequence ID" value="BBG23309.1"/>
    <property type="molecule type" value="Genomic_DNA"/>
</dbReference>
<name>A0A510DT21_9CREN</name>
<dbReference type="KEGG" id="step:IC006_0593"/>
<protein>
    <submittedName>
        <fullName evidence="1">Uncharacterized protein</fullName>
    </submittedName>
</protein>
<sequence length="57" mass="6357">MRTKTRWDSPGEEVPSPNTLMNYLLKGRAFNLQIYLANSGESETKGLSSTLKVVLTL</sequence>
<dbReference type="Proteomes" id="UP000322983">
    <property type="component" value="Chromosome"/>
</dbReference>
<dbReference type="AlphaFoldDB" id="A0A510DT21"/>
<organism evidence="1 2">
    <name type="scientific">Sulfuracidifex tepidarius</name>
    <dbReference type="NCBI Taxonomy" id="1294262"/>
    <lineage>
        <taxon>Archaea</taxon>
        <taxon>Thermoproteota</taxon>
        <taxon>Thermoprotei</taxon>
        <taxon>Sulfolobales</taxon>
        <taxon>Sulfolobaceae</taxon>
        <taxon>Sulfuracidifex</taxon>
    </lineage>
</organism>
<accession>A0A510DT21</accession>